<dbReference type="FunFam" id="3.30.160.60:FF:000446">
    <property type="entry name" value="Zinc finger protein"/>
    <property type="match status" value="2"/>
</dbReference>
<dbReference type="GO" id="GO:0008270">
    <property type="term" value="F:zinc ion binding"/>
    <property type="evidence" value="ECO:0007669"/>
    <property type="project" value="UniProtKB-KW"/>
</dbReference>
<feature type="domain" description="C2H2-type" evidence="6">
    <location>
        <begin position="584"/>
        <end position="612"/>
    </location>
</feature>
<dbReference type="Pfam" id="PF13912">
    <property type="entry name" value="zf-C2H2_6"/>
    <property type="match status" value="3"/>
</dbReference>
<dbReference type="GO" id="GO:0005634">
    <property type="term" value="C:nucleus"/>
    <property type="evidence" value="ECO:0007669"/>
    <property type="project" value="UniProtKB-ARBA"/>
</dbReference>
<dbReference type="SMART" id="SM00355">
    <property type="entry name" value="ZnF_C2H2"/>
    <property type="match status" value="14"/>
</dbReference>
<keyword evidence="2" id="KW-0677">Repeat</keyword>
<dbReference type="SUPFAM" id="SSF57667">
    <property type="entry name" value="beta-beta-alpha zinc fingers"/>
    <property type="match status" value="5"/>
</dbReference>
<organism evidence="7 8">
    <name type="scientific">Hypothenemus hampei</name>
    <name type="common">Coffee berry borer</name>
    <dbReference type="NCBI Taxonomy" id="57062"/>
    <lineage>
        <taxon>Eukaryota</taxon>
        <taxon>Metazoa</taxon>
        <taxon>Ecdysozoa</taxon>
        <taxon>Arthropoda</taxon>
        <taxon>Hexapoda</taxon>
        <taxon>Insecta</taxon>
        <taxon>Pterygota</taxon>
        <taxon>Neoptera</taxon>
        <taxon>Endopterygota</taxon>
        <taxon>Coleoptera</taxon>
        <taxon>Polyphaga</taxon>
        <taxon>Cucujiformia</taxon>
        <taxon>Curculionidae</taxon>
        <taxon>Scolytinae</taxon>
        <taxon>Hypothenemus</taxon>
    </lineage>
</organism>
<keyword evidence="4" id="KW-0862">Zinc</keyword>
<dbReference type="PANTHER" id="PTHR24379">
    <property type="entry name" value="KRAB AND ZINC FINGER DOMAIN-CONTAINING"/>
    <property type="match status" value="1"/>
</dbReference>
<dbReference type="FunFam" id="3.30.160.60:FF:001443">
    <property type="entry name" value="Zinc finger protein 668"/>
    <property type="match status" value="1"/>
</dbReference>
<feature type="domain" description="C2H2-type" evidence="6">
    <location>
        <begin position="472"/>
        <end position="499"/>
    </location>
</feature>
<evidence type="ECO:0000256" key="5">
    <source>
        <dbReference type="PROSITE-ProRule" id="PRU00042"/>
    </source>
</evidence>
<dbReference type="PANTHER" id="PTHR24379:SF121">
    <property type="entry name" value="C2H2-TYPE DOMAIN-CONTAINING PROTEIN"/>
    <property type="match status" value="1"/>
</dbReference>
<evidence type="ECO:0000256" key="1">
    <source>
        <dbReference type="ARBA" id="ARBA00022723"/>
    </source>
</evidence>
<dbReference type="Pfam" id="PF00096">
    <property type="entry name" value="zf-C2H2"/>
    <property type="match status" value="5"/>
</dbReference>
<evidence type="ECO:0000256" key="3">
    <source>
        <dbReference type="ARBA" id="ARBA00022771"/>
    </source>
</evidence>
<evidence type="ECO:0000256" key="4">
    <source>
        <dbReference type="ARBA" id="ARBA00022833"/>
    </source>
</evidence>
<dbReference type="AlphaFoldDB" id="A0ABD1E0H5"/>
<evidence type="ECO:0000313" key="7">
    <source>
        <dbReference type="EMBL" id="KAL1487846.1"/>
    </source>
</evidence>
<dbReference type="Gene3D" id="3.30.160.60">
    <property type="entry name" value="Classic Zinc Finger"/>
    <property type="match status" value="8"/>
</dbReference>
<evidence type="ECO:0000259" key="6">
    <source>
        <dbReference type="PROSITE" id="PS50157"/>
    </source>
</evidence>
<dbReference type="InterPro" id="IPR013087">
    <property type="entry name" value="Znf_C2H2_type"/>
</dbReference>
<protein>
    <recommendedName>
        <fullName evidence="6">C2H2-type domain-containing protein</fullName>
    </recommendedName>
</protein>
<feature type="domain" description="C2H2-type" evidence="6">
    <location>
        <begin position="444"/>
        <end position="471"/>
    </location>
</feature>
<dbReference type="PROSITE" id="PS50157">
    <property type="entry name" value="ZINC_FINGER_C2H2_2"/>
    <property type="match status" value="9"/>
</dbReference>
<sequence>MASLVCPLCCNQKFTSHQSLKCHLHNIVLKLENLACPSCNVNCENVIELTEHLDHSCVNLPQTSPYSEQTHLKKIKLENDLNEIFGSDVESESKNIQNDSHDDANMVYTCEMCNMTFLSVEEHLAKYHEGEEVILETEESEELAVVDSKEDIGNASVSYEGQTDEESDRTEVQNIASNVEEAIPLVSKYILEDGKARNLTDQEIANIEDKKRIMEVFICPNCSLQFPNIAHFKKHKCSNLQVNSRKLEVKHQMSKIKEDFRYQCTFCNVTYSTIIALNDHMKSHLVQDDTGMVHRKTVTMALHMCNMCNTKFPTYKQLRLHMKIHLPVKSKEVEAPANYNIMGQYTQENADIENSEGEDFECPVCGKTYNRIYEEVHLKSHKESVPTICLICNRKFESKDSLDLHTKVNHSKTKRFSCSYCKKPFNTYSALELHVNNECQTRNYECQFCGRRFQKAHEKVKHERIHTGEKPHVCEICGKAFRISFCLTLHMRTHSGSRPYACHVCGKRFKSHSVFKHHSKTHSDDRNYKCPYCPKAFKTAVQLAGHRNSHTKPFTCTECNRPFASLYTVKAHMQTHKRGNNLKHECSICGASYARVFALKDHLKNVHGQELAEKTEDEQAVLELESEEAHLGGQNVEMVVEGNGESVEIQQGDEEVQDNGNESRICHVQVLGEQVDGEGYVVHLQEVVDRGDQAENSGVEAQ</sequence>
<keyword evidence="1" id="KW-0479">Metal-binding</keyword>
<feature type="domain" description="C2H2-type" evidence="6">
    <location>
        <begin position="387"/>
        <end position="415"/>
    </location>
</feature>
<evidence type="ECO:0000256" key="2">
    <source>
        <dbReference type="ARBA" id="ARBA00022737"/>
    </source>
</evidence>
<feature type="domain" description="C2H2-type" evidence="6">
    <location>
        <begin position="262"/>
        <end position="289"/>
    </location>
</feature>
<comment type="caution">
    <text evidence="7">The sequence shown here is derived from an EMBL/GenBank/DDBJ whole genome shotgun (WGS) entry which is preliminary data.</text>
</comment>
<name>A0ABD1E0H5_HYPHA</name>
<feature type="domain" description="C2H2-type" evidence="6">
    <location>
        <begin position="303"/>
        <end position="330"/>
    </location>
</feature>
<evidence type="ECO:0000313" key="8">
    <source>
        <dbReference type="Proteomes" id="UP001566132"/>
    </source>
</evidence>
<feature type="domain" description="C2H2-type" evidence="6">
    <location>
        <begin position="528"/>
        <end position="555"/>
    </location>
</feature>
<proteinExistence type="predicted"/>
<dbReference type="PROSITE" id="PS00028">
    <property type="entry name" value="ZINC_FINGER_C2H2_1"/>
    <property type="match status" value="9"/>
</dbReference>
<feature type="domain" description="C2H2-type" evidence="6">
    <location>
        <begin position="554"/>
        <end position="581"/>
    </location>
</feature>
<accession>A0ABD1E0H5</accession>
<dbReference type="Proteomes" id="UP001566132">
    <property type="component" value="Unassembled WGS sequence"/>
</dbReference>
<gene>
    <name evidence="7" type="ORF">ABEB36_015496</name>
</gene>
<reference evidence="7 8" key="1">
    <citation type="submission" date="2024-05" db="EMBL/GenBank/DDBJ databases">
        <title>Genetic variation in Jamaican populations of the coffee berry borer (Hypothenemus hampei).</title>
        <authorList>
            <person name="Errbii M."/>
            <person name="Myrie A."/>
        </authorList>
    </citation>
    <scope>NUCLEOTIDE SEQUENCE [LARGE SCALE GENOMIC DNA]</scope>
    <source>
        <strain evidence="7">JA-Hopewell-2020-01-JO</strain>
        <tissue evidence="7">Whole body</tissue>
    </source>
</reference>
<dbReference type="EMBL" id="JBDJPC010000017">
    <property type="protein sequence ID" value="KAL1487846.1"/>
    <property type="molecule type" value="Genomic_DNA"/>
</dbReference>
<keyword evidence="8" id="KW-1185">Reference proteome</keyword>
<dbReference type="InterPro" id="IPR036236">
    <property type="entry name" value="Znf_C2H2_sf"/>
</dbReference>
<feature type="domain" description="C2H2-type" evidence="6">
    <location>
        <begin position="500"/>
        <end position="527"/>
    </location>
</feature>
<keyword evidence="3 5" id="KW-0863">Zinc-finger</keyword>